<protein>
    <recommendedName>
        <fullName evidence="5">Ribosome recycling factor domain-containing protein</fullName>
    </recommendedName>
</protein>
<dbReference type="AlphaFoldDB" id="A0A381PGH9"/>
<dbReference type="FunFam" id="1.10.132.20:FF:000001">
    <property type="entry name" value="Ribosome-recycling factor"/>
    <property type="match status" value="1"/>
</dbReference>
<feature type="domain" description="Ribosome recycling factor" evidence="5">
    <location>
        <begin position="24"/>
        <end position="187"/>
    </location>
</feature>
<dbReference type="Gene3D" id="3.30.1360.40">
    <property type="match status" value="1"/>
</dbReference>
<keyword evidence="3" id="KW-0963">Cytoplasm</keyword>
<dbReference type="GO" id="GO:0005737">
    <property type="term" value="C:cytoplasm"/>
    <property type="evidence" value="ECO:0007669"/>
    <property type="project" value="UniProtKB-SubCell"/>
</dbReference>
<organism evidence="6">
    <name type="scientific">marine metagenome</name>
    <dbReference type="NCBI Taxonomy" id="408172"/>
    <lineage>
        <taxon>unclassified sequences</taxon>
        <taxon>metagenomes</taxon>
        <taxon>ecological metagenomes</taxon>
    </lineage>
</organism>
<evidence type="ECO:0000256" key="1">
    <source>
        <dbReference type="ARBA" id="ARBA00004496"/>
    </source>
</evidence>
<evidence type="ECO:0000256" key="2">
    <source>
        <dbReference type="ARBA" id="ARBA00005912"/>
    </source>
</evidence>
<keyword evidence="4" id="KW-0648">Protein biosynthesis</keyword>
<dbReference type="FunFam" id="3.30.1360.40:FF:000001">
    <property type="entry name" value="Ribosome-recycling factor"/>
    <property type="match status" value="1"/>
</dbReference>
<dbReference type="InterPro" id="IPR036191">
    <property type="entry name" value="RRF_sf"/>
</dbReference>
<evidence type="ECO:0000259" key="5">
    <source>
        <dbReference type="Pfam" id="PF01765"/>
    </source>
</evidence>
<gene>
    <name evidence="6" type="ORF">METZ01_LOCUS18975</name>
</gene>
<proteinExistence type="inferred from homology"/>
<dbReference type="HAMAP" id="MF_00040">
    <property type="entry name" value="RRF"/>
    <property type="match status" value="1"/>
</dbReference>
<comment type="similarity">
    <text evidence="2">Belongs to the RRF family.</text>
</comment>
<evidence type="ECO:0000313" key="6">
    <source>
        <dbReference type="EMBL" id="SUZ66121.1"/>
    </source>
</evidence>
<dbReference type="CDD" id="cd00520">
    <property type="entry name" value="RRF"/>
    <property type="match status" value="1"/>
</dbReference>
<comment type="subcellular location">
    <subcellularLocation>
        <location evidence="1">Cytoplasm</location>
    </subcellularLocation>
</comment>
<dbReference type="PANTHER" id="PTHR20982">
    <property type="entry name" value="RIBOSOME RECYCLING FACTOR"/>
    <property type="match status" value="1"/>
</dbReference>
<reference evidence="6" key="1">
    <citation type="submission" date="2018-05" db="EMBL/GenBank/DDBJ databases">
        <authorList>
            <person name="Lanie J.A."/>
            <person name="Ng W.-L."/>
            <person name="Kazmierczak K.M."/>
            <person name="Andrzejewski T.M."/>
            <person name="Davidsen T.M."/>
            <person name="Wayne K.J."/>
            <person name="Tettelin H."/>
            <person name="Glass J.I."/>
            <person name="Rusch D."/>
            <person name="Podicherti R."/>
            <person name="Tsui H.-C.T."/>
            <person name="Winkler M.E."/>
        </authorList>
    </citation>
    <scope>NUCLEOTIDE SEQUENCE</scope>
</reference>
<dbReference type="PANTHER" id="PTHR20982:SF3">
    <property type="entry name" value="MITOCHONDRIAL RIBOSOME RECYCLING FACTOR PSEUDO 1"/>
    <property type="match status" value="1"/>
</dbReference>
<evidence type="ECO:0000256" key="3">
    <source>
        <dbReference type="ARBA" id="ARBA00022490"/>
    </source>
</evidence>
<evidence type="ECO:0000256" key="4">
    <source>
        <dbReference type="ARBA" id="ARBA00022917"/>
    </source>
</evidence>
<accession>A0A381PGH9</accession>
<dbReference type="SUPFAM" id="SSF55194">
    <property type="entry name" value="Ribosome recycling factor, RRF"/>
    <property type="match status" value="1"/>
</dbReference>
<dbReference type="GO" id="GO:0043023">
    <property type="term" value="F:ribosomal large subunit binding"/>
    <property type="evidence" value="ECO:0007669"/>
    <property type="project" value="TreeGrafter"/>
</dbReference>
<dbReference type="InterPro" id="IPR023584">
    <property type="entry name" value="Ribosome_recyc_fac_dom"/>
</dbReference>
<dbReference type="Pfam" id="PF01765">
    <property type="entry name" value="RRF"/>
    <property type="match status" value="1"/>
</dbReference>
<dbReference type="Gene3D" id="1.10.132.20">
    <property type="entry name" value="Ribosome-recycling factor"/>
    <property type="match status" value="1"/>
</dbReference>
<name>A0A381PGH9_9ZZZZ</name>
<dbReference type="GO" id="GO:0006412">
    <property type="term" value="P:translation"/>
    <property type="evidence" value="ECO:0007669"/>
    <property type="project" value="UniProtKB-KW"/>
</dbReference>
<dbReference type="InterPro" id="IPR002661">
    <property type="entry name" value="Ribosome_recyc_fac"/>
</dbReference>
<sequence length="189" mass="21437">MTLENTQEVEEMVNHKMDLTIENLKQDLSGIHAGRVSPAILESVKVDYYGNPTPINQVANISTPEPQMLAISPWEKSMIKEVERSLQAANLGFSIANDGNIIRAVTPPFTEERRKDYVKQIKKIGEDTKIAVRNVRRDGNDNLKQMEKDKLISQDEEKVAQEHVQKVTDQHTNMVDELVAAKEKELMTL</sequence>
<dbReference type="EMBL" id="UINC01000976">
    <property type="protein sequence ID" value="SUZ66121.1"/>
    <property type="molecule type" value="Genomic_DNA"/>
</dbReference>
<dbReference type="NCBIfam" id="TIGR00496">
    <property type="entry name" value="frr"/>
    <property type="match status" value="1"/>
</dbReference>